<evidence type="ECO:0000256" key="5">
    <source>
        <dbReference type="ARBA" id="ARBA00023004"/>
    </source>
</evidence>
<gene>
    <name evidence="9" type="ORF">I6G29_02740</name>
    <name evidence="10" type="ORF">NCTC11997_00597</name>
</gene>
<evidence type="ECO:0000256" key="1">
    <source>
        <dbReference type="ARBA" id="ARBA00022448"/>
    </source>
</evidence>
<feature type="transmembrane region" description="Helical" evidence="7">
    <location>
        <begin position="12"/>
        <end position="29"/>
    </location>
</feature>
<dbReference type="OrthoDB" id="9811281at2"/>
<dbReference type="InterPro" id="IPR008168">
    <property type="entry name" value="Cyt_C_IC"/>
</dbReference>
<dbReference type="Proteomes" id="UP000254603">
    <property type="component" value="Unassembled WGS sequence"/>
</dbReference>
<dbReference type="PROSITE" id="PS51007">
    <property type="entry name" value="CYTC"/>
    <property type="match status" value="1"/>
</dbReference>
<keyword evidence="7" id="KW-0472">Membrane</keyword>
<dbReference type="SUPFAM" id="SSF46626">
    <property type="entry name" value="Cytochrome c"/>
    <property type="match status" value="1"/>
</dbReference>
<keyword evidence="12" id="KW-1185">Reference proteome</keyword>
<dbReference type="Pfam" id="PF00034">
    <property type="entry name" value="Cytochrom_C"/>
    <property type="match status" value="1"/>
</dbReference>
<reference evidence="9 12" key="2">
    <citation type="submission" date="2020-12" db="EMBL/GenBank/DDBJ databases">
        <title>FDA dAtabase for Regulatory Grade micrObial Sequences (FDA-ARGOS): Supporting development and validation of Infectious Disease Dx tests.</title>
        <authorList>
            <person name="Sproer C."/>
            <person name="Gronow S."/>
            <person name="Severitt S."/>
            <person name="Schroder I."/>
            <person name="Tallon L."/>
            <person name="Sadzewicz L."/>
            <person name="Zhao X."/>
            <person name="Boylan J."/>
            <person name="Ott S."/>
            <person name="Bowen H."/>
            <person name="Vavikolanu K."/>
            <person name="Mehta A."/>
            <person name="Aluvathingal J."/>
            <person name="Nadendla S."/>
            <person name="Lowell S."/>
            <person name="Myers T."/>
            <person name="Yan Y."/>
            <person name="Sichtig H."/>
        </authorList>
    </citation>
    <scope>NUCLEOTIDE SEQUENCE [LARGE SCALE GENOMIC DNA]</scope>
    <source>
        <strain evidence="9 12">FDAARGOS_872</strain>
    </source>
</reference>
<proteinExistence type="predicted"/>
<dbReference type="Proteomes" id="UP000594903">
    <property type="component" value="Chromosome"/>
</dbReference>
<dbReference type="InterPro" id="IPR009056">
    <property type="entry name" value="Cyt_c-like_dom"/>
</dbReference>
<dbReference type="RefSeq" id="WP_018574353.1">
    <property type="nucleotide sequence ID" value="NZ_CP065725.1"/>
</dbReference>
<feature type="domain" description="Cytochrome c" evidence="8">
    <location>
        <begin position="43"/>
        <end position="143"/>
    </location>
</feature>
<evidence type="ECO:0000256" key="4">
    <source>
        <dbReference type="ARBA" id="ARBA00022982"/>
    </source>
</evidence>
<keyword evidence="5 6" id="KW-0408">Iron</keyword>
<dbReference type="GO" id="GO:0020037">
    <property type="term" value="F:heme binding"/>
    <property type="evidence" value="ECO:0007669"/>
    <property type="project" value="InterPro"/>
</dbReference>
<dbReference type="InterPro" id="IPR051459">
    <property type="entry name" value="Cytochrome_c-type_DH"/>
</dbReference>
<keyword evidence="1" id="KW-0813">Transport</keyword>
<evidence type="ECO:0000313" key="12">
    <source>
        <dbReference type="Proteomes" id="UP000594903"/>
    </source>
</evidence>
<dbReference type="PRINTS" id="PR00605">
    <property type="entry name" value="CYTCHROMECIC"/>
</dbReference>
<reference evidence="10 11" key="1">
    <citation type="submission" date="2018-06" db="EMBL/GenBank/DDBJ databases">
        <authorList>
            <consortium name="Pathogen Informatics"/>
            <person name="Doyle S."/>
        </authorList>
    </citation>
    <scope>NUCLEOTIDE SEQUENCE [LARGE SCALE GENOMIC DNA]</scope>
    <source>
        <strain evidence="10 11">NCTC11997</strain>
    </source>
</reference>
<keyword evidence="3 6" id="KW-0479">Metal-binding</keyword>
<dbReference type="InterPro" id="IPR036909">
    <property type="entry name" value="Cyt_c-like_dom_sf"/>
</dbReference>
<dbReference type="GO" id="GO:0009055">
    <property type="term" value="F:electron transfer activity"/>
    <property type="evidence" value="ECO:0007669"/>
    <property type="project" value="InterPro"/>
</dbReference>
<keyword evidence="2 6" id="KW-0349">Heme</keyword>
<dbReference type="EMBL" id="CP065725">
    <property type="protein sequence ID" value="QPT40536.1"/>
    <property type="molecule type" value="Genomic_DNA"/>
</dbReference>
<keyword evidence="4" id="KW-0249">Electron transport</keyword>
<evidence type="ECO:0000256" key="7">
    <source>
        <dbReference type="SAM" id="Phobius"/>
    </source>
</evidence>
<dbReference type="PANTHER" id="PTHR35008:SF4">
    <property type="entry name" value="BLL4482 PROTEIN"/>
    <property type="match status" value="1"/>
</dbReference>
<evidence type="ECO:0000313" key="11">
    <source>
        <dbReference type="Proteomes" id="UP000254603"/>
    </source>
</evidence>
<accession>A0A378XCL7</accession>
<evidence type="ECO:0000256" key="6">
    <source>
        <dbReference type="PROSITE-ProRule" id="PRU00433"/>
    </source>
</evidence>
<name>A0A378XCL7_9BURK</name>
<keyword evidence="7" id="KW-0812">Transmembrane</keyword>
<dbReference type="Gene3D" id="1.10.760.10">
    <property type="entry name" value="Cytochrome c-like domain"/>
    <property type="match status" value="1"/>
</dbReference>
<dbReference type="STRING" id="1122619.GCA_000373745_01167"/>
<dbReference type="PANTHER" id="PTHR35008">
    <property type="entry name" value="BLL4482 PROTEIN-RELATED"/>
    <property type="match status" value="1"/>
</dbReference>
<evidence type="ECO:0000256" key="3">
    <source>
        <dbReference type="ARBA" id="ARBA00022723"/>
    </source>
</evidence>
<protein>
    <submittedName>
        <fullName evidence="9 10">Cytochrome c</fullName>
    </submittedName>
</protein>
<dbReference type="GO" id="GO:0005506">
    <property type="term" value="F:iron ion binding"/>
    <property type="evidence" value="ECO:0007669"/>
    <property type="project" value="InterPro"/>
</dbReference>
<organism evidence="10 11">
    <name type="scientific">Oligella ureolytica</name>
    <dbReference type="NCBI Taxonomy" id="90244"/>
    <lineage>
        <taxon>Bacteria</taxon>
        <taxon>Pseudomonadati</taxon>
        <taxon>Pseudomonadota</taxon>
        <taxon>Betaproteobacteria</taxon>
        <taxon>Burkholderiales</taxon>
        <taxon>Alcaligenaceae</taxon>
        <taxon>Oligella</taxon>
    </lineage>
</organism>
<evidence type="ECO:0000256" key="2">
    <source>
        <dbReference type="ARBA" id="ARBA00022617"/>
    </source>
</evidence>
<evidence type="ECO:0000313" key="10">
    <source>
        <dbReference type="EMBL" id="SUA51437.1"/>
    </source>
</evidence>
<dbReference type="EMBL" id="UGSB01000001">
    <property type="protein sequence ID" value="SUA51437.1"/>
    <property type="molecule type" value="Genomic_DNA"/>
</dbReference>
<evidence type="ECO:0000313" key="9">
    <source>
        <dbReference type="EMBL" id="QPT40536.1"/>
    </source>
</evidence>
<dbReference type="AlphaFoldDB" id="A0A378XCL7"/>
<sequence>MAIATKKTGMVILIGVLVLGVGVFVYKSFTDSGPAFIDPSDQALVIQGKEIYTNNCASCHGAELQGQPDWRTRLASGRLPAPPHDKTGHTWHHPDAMLFDMVKNGLVPGKTAPPRYESDMPAYGGILTDDEIVAVLAYIKSSWPPKVLQAQKETTLQYQSRR</sequence>
<keyword evidence="7" id="KW-1133">Transmembrane helix</keyword>
<evidence type="ECO:0000259" key="8">
    <source>
        <dbReference type="PROSITE" id="PS51007"/>
    </source>
</evidence>